<keyword evidence="3" id="KW-1185">Reference proteome</keyword>
<sequence>MNLSPDLPAASSHQDSNDVTNAMDSETEVNQSENSSDEDTSDRSVYHQHPISKTFNLQYNTLHPNH</sequence>
<name>A0ABQ7LNK1_BRACM</name>
<comment type="caution">
    <text evidence="2">The sequence shown here is derived from an EMBL/GenBank/DDBJ whole genome shotgun (WGS) entry which is preliminary data.</text>
</comment>
<feature type="compositionally biased region" description="Polar residues" evidence="1">
    <location>
        <begin position="51"/>
        <end position="66"/>
    </location>
</feature>
<reference evidence="2 3" key="1">
    <citation type="submission" date="2021-03" db="EMBL/GenBank/DDBJ databases">
        <authorList>
            <person name="King G.J."/>
            <person name="Bancroft I."/>
            <person name="Baten A."/>
            <person name="Bloomfield J."/>
            <person name="Borpatragohain P."/>
            <person name="He Z."/>
            <person name="Irish N."/>
            <person name="Irwin J."/>
            <person name="Liu K."/>
            <person name="Mauleon R.P."/>
            <person name="Moore J."/>
            <person name="Morris R."/>
            <person name="Ostergaard L."/>
            <person name="Wang B."/>
            <person name="Wells R."/>
        </authorList>
    </citation>
    <scope>NUCLEOTIDE SEQUENCE [LARGE SCALE GENOMIC DNA]</scope>
    <source>
        <strain evidence="2">R-o-18</strain>
        <tissue evidence="2">Leaf</tissue>
    </source>
</reference>
<dbReference type="Proteomes" id="UP000823674">
    <property type="component" value="Chromosome A08"/>
</dbReference>
<feature type="region of interest" description="Disordered" evidence="1">
    <location>
        <begin position="1"/>
        <end position="66"/>
    </location>
</feature>
<organism evidence="2 3">
    <name type="scientific">Brassica rapa subsp. trilocularis</name>
    <dbReference type="NCBI Taxonomy" id="1813537"/>
    <lineage>
        <taxon>Eukaryota</taxon>
        <taxon>Viridiplantae</taxon>
        <taxon>Streptophyta</taxon>
        <taxon>Embryophyta</taxon>
        <taxon>Tracheophyta</taxon>
        <taxon>Spermatophyta</taxon>
        <taxon>Magnoliopsida</taxon>
        <taxon>eudicotyledons</taxon>
        <taxon>Gunneridae</taxon>
        <taxon>Pentapetalae</taxon>
        <taxon>rosids</taxon>
        <taxon>malvids</taxon>
        <taxon>Brassicales</taxon>
        <taxon>Brassicaceae</taxon>
        <taxon>Brassiceae</taxon>
        <taxon>Brassica</taxon>
    </lineage>
</organism>
<evidence type="ECO:0000256" key="1">
    <source>
        <dbReference type="SAM" id="MobiDB-lite"/>
    </source>
</evidence>
<accession>A0ABQ7LNK1</accession>
<proteinExistence type="predicted"/>
<evidence type="ECO:0000313" key="3">
    <source>
        <dbReference type="Proteomes" id="UP000823674"/>
    </source>
</evidence>
<gene>
    <name evidence="2" type="primary">A08g501320.1_BraROA</name>
    <name evidence="2" type="ORF">IGI04_029698</name>
</gene>
<feature type="compositionally biased region" description="Polar residues" evidence="1">
    <location>
        <begin position="11"/>
        <end position="34"/>
    </location>
</feature>
<protein>
    <submittedName>
        <fullName evidence="2">Uncharacterized protein</fullName>
    </submittedName>
</protein>
<dbReference type="EMBL" id="JADBGQ010000007">
    <property type="protein sequence ID" value="KAG5388157.1"/>
    <property type="molecule type" value="Genomic_DNA"/>
</dbReference>
<evidence type="ECO:0000313" key="2">
    <source>
        <dbReference type="EMBL" id="KAG5388157.1"/>
    </source>
</evidence>